<dbReference type="RefSeq" id="WP_091681255.1">
    <property type="nucleotide sequence ID" value="NZ_FOSN01000006.1"/>
</dbReference>
<protein>
    <recommendedName>
        <fullName evidence="4">Lectin-like protein BA14k</fullName>
    </recommendedName>
</protein>
<evidence type="ECO:0000313" key="3">
    <source>
        <dbReference type="Proteomes" id="UP000198755"/>
    </source>
</evidence>
<dbReference type="EMBL" id="FOSN01000006">
    <property type="protein sequence ID" value="SFK35609.1"/>
    <property type="molecule type" value="Genomic_DNA"/>
</dbReference>
<organism evidence="2 3">
    <name type="scientific">Methylocapsa palsarum</name>
    <dbReference type="NCBI Taxonomy" id="1612308"/>
    <lineage>
        <taxon>Bacteria</taxon>
        <taxon>Pseudomonadati</taxon>
        <taxon>Pseudomonadota</taxon>
        <taxon>Alphaproteobacteria</taxon>
        <taxon>Hyphomicrobiales</taxon>
        <taxon>Beijerinckiaceae</taxon>
        <taxon>Methylocapsa</taxon>
    </lineage>
</organism>
<gene>
    <name evidence="2" type="ORF">SAMN05444581_106201</name>
</gene>
<accession>A0A1I3YW49</accession>
<evidence type="ECO:0000256" key="1">
    <source>
        <dbReference type="SAM" id="SignalP"/>
    </source>
</evidence>
<evidence type="ECO:0008006" key="4">
    <source>
        <dbReference type="Google" id="ProtNLM"/>
    </source>
</evidence>
<sequence length="187" mass="18782">MRRLKIQRLAAALSAAFFIASAPAQALPGVSLPVVAGLQPELAPTPVRAGGHRGGGMHRGGGVQRGGAYAGGARGGAVVRGPHGGAAAVGGSRHYGGAYHGGAYHGGAYRHGGAYHGGYRGGVYHGGGAWVRPYRWPVGGAIAAGAAIGFVTAATAAAWASAPPQPGLCWYYTDASQRNGFWDNCPR</sequence>
<proteinExistence type="predicted"/>
<keyword evidence="3" id="KW-1185">Reference proteome</keyword>
<name>A0A1I3YW49_9HYPH</name>
<reference evidence="2 3" key="1">
    <citation type="submission" date="2016-10" db="EMBL/GenBank/DDBJ databases">
        <authorList>
            <person name="de Groot N.N."/>
        </authorList>
    </citation>
    <scope>NUCLEOTIDE SEQUENCE [LARGE SCALE GENOMIC DNA]</scope>
    <source>
        <strain evidence="2 3">NE2</strain>
    </source>
</reference>
<dbReference type="STRING" id="1612308.SAMN05444581_106201"/>
<dbReference type="AlphaFoldDB" id="A0A1I3YW49"/>
<keyword evidence="1" id="KW-0732">Signal</keyword>
<feature type="signal peptide" evidence="1">
    <location>
        <begin position="1"/>
        <end position="26"/>
    </location>
</feature>
<feature type="chain" id="PRO_5011595391" description="Lectin-like protein BA14k" evidence="1">
    <location>
        <begin position="27"/>
        <end position="187"/>
    </location>
</feature>
<evidence type="ECO:0000313" key="2">
    <source>
        <dbReference type="EMBL" id="SFK35609.1"/>
    </source>
</evidence>
<dbReference type="Proteomes" id="UP000198755">
    <property type="component" value="Unassembled WGS sequence"/>
</dbReference>